<reference evidence="5" key="1">
    <citation type="journal article" date="2020" name="Plant J.">
        <title>Transposons played a major role in the diversification between the closely related almond and peach genomes: results from the almond genome sequence.</title>
        <authorList>
            <person name="Alioto T."/>
            <person name="Alexiou K.G."/>
            <person name="Bardil A."/>
            <person name="Barteri F."/>
            <person name="Castanera R."/>
            <person name="Cruz F."/>
            <person name="Dhingra A."/>
            <person name="Duval H."/>
            <person name="Fernandez I Marti A."/>
            <person name="Frias L."/>
            <person name="Galan B."/>
            <person name="Garcia J.L."/>
            <person name="Howad W."/>
            <person name="Gomez-Garrido J."/>
            <person name="Gut M."/>
            <person name="Julca I."/>
            <person name="Morata J."/>
            <person name="Puigdomenech P."/>
            <person name="Ribeca P."/>
            <person name="Rubio Cabetas M.J."/>
            <person name="Vlasova A."/>
            <person name="Wirthensohn M."/>
            <person name="Garcia-Mas J."/>
            <person name="Gabaldon T."/>
            <person name="Casacuberta J.M."/>
            <person name="Arus P."/>
        </authorList>
    </citation>
    <scope>NUCLEOTIDE SEQUENCE [LARGE SCALE GENOMIC DNA]</scope>
    <source>
        <strain evidence="5">cv. Texas</strain>
    </source>
</reference>
<name>A0A5E4EYJ0_PRUDU</name>
<dbReference type="InterPro" id="IPR025315">
    <property type="entry name" value="DUF4220"/>
</dbReference>
<accession>A0A5E4EYJ0</accession>
<dbReference type="FunCoup" id="A0A5E4EYJ0">
    <property type="interactions" value="574"/>
</dbReference>
<feature type="region of interest" description="Disordered" evidence="1">
    <location>
        <begin position="212"/>
        <end position="232"/>
    </location>
</feature>
<dbReference type="Pfam" id="PF13968">
    <property type="entry name" value="DUF4220"/>
    <property type="match status" value="1"/>
</dbReference>
<keyword evidence="2" id="KW-1133">Transmembrane helix</keyword>
<evidence type="ECO:0000259" key="3">
    <source>
        <dbReference type="Pfam" id="PF13968"/>
    </source>
</evidence>
<feature type="transmembrane region" description="Helical" evidence="2">
    <location>
        <begin position="294"/>
        <end position="321"/>
    </location>
</feature>
<feature type="transmembrane region" description="Helical" evidence="2">
    <location>
        <begin position="88"/>
        <end position="107"/>
    </location>
</feature>
<keyword evidence="2" id="KW-0472">Membrane</keyword>
<organism evidence="4 5">
    <name type="scientific">Prunus dulcis</name>
    <name type="common">Almond</name>
    <name type="synonym">Amygdalus dulcis</name>
    <dbReference type="NCBI Taxonomy" id="3755"/>
    <lineage>
        <taxon>Eukaryota</taxon>
        <taxon>Viridiplantae</taxon>
        <taxon>Streptophyta</taxon>
        <taxon>Embryophyta</taxon>
        <taxon>Tracheophyta</taxon>
        <taxon>Spermatophyta</taxon>
        <taxon>Magnoliopsida</taxon>
        <taxon>eudicotyledons</taxon>
        <taxon>Gunneridae</taxon>
        <taxon>Pentapetalae</taxon>
        <taxon>rosids</taxon>
        <taxon>fabids</taxon>
        <taxon>Rosales</taxon>
        <taxon>Rosaceae</taxon>
        <taxon>Amygdaloideae</taxon>
        <taxon>Amygdaleae</taxon>
        <taxon>Prunus</taxon>
    </lineage>
</organism>
<feature type="domain" description="DUF4220" evidence="3">
    <location>
        <begin position="51"/>
        <end position="422"/>
    </location>
</feature>
<keyword evidence="2" id="KW-0812">Transmembrane</keyword>
<evidence type="ECO:0000256" key="1">
    <source>
        <dbReference type="SAM" id="MobiDB-lite"/>
    </source>
</evidence>
<evidence type="ECO:0000313" key="4">
    <source>
        <dbReference type="EMBL" id="VVA20753.1"/>
    </source>
</evidence>
<dbReference type="EMBL" id="CABIKO010000046">
    <property type="protein sequence ID" value="VVA20753.1"/>
    <property type="molecule type" value="Genomic_DNA"/>
</dbReference>
<dbReference type="Gramene" id="VVA20753">
    <property type="protein sequence ID" value="VVA20753"/>
    <property type="gene ID" value="Prudul26B006629"/>
</dbReference>
<feature type="transmembrane region" description="Helical" evidence="2">
    <location>
        <begin position="12"/>
        <end position="34"/>
    </location>
</feature>
<feature type="transmembrane region" description="Helical" evidence="2">
    <location>
        <begin position="46"/>
        <end position="68"/>
    </location>
</feature>
<evidence type="ECO:0000313" key="5">
    <source>
        <dbReference type="Proteomes" id="UP000327085"/>
    </source>
</evidence>
<sequence length="562" mass="64197">MQLFPERVIKIWSLWELRVAVLISLGLQSILILIGKWRKHSTKDYLRIVLWLAYLLAESTATFSLGILSNSQEDSQGDSVNPDYVITAFWAPFLLLHLGGPDIIAAYSSEDNELWMRHLLRLGSQLLVASNVLFRAWSSEALNFLALPMFIVGIIKSGERTWVLRSASSEQFRDSMLQDPDPGPNYDRYMEDYSSRRDEGFRVELGTFSASKAATDSDQSREPAADDDSSQNDPINKAYTFFESSKKLCAGLILNFHDVDNSQNFFQATNFEKAFKVIEIELGFIYDVFYTKAVLVYSGLGGILRCITFFLTVSVLLIFLFTEKQAYREMDVIITYIMLAGAIVLEIYALIILLSSDWTKLWLNKNKHTNTVACVVNKNKHTNEHTNTVACVVGFLHKTVSYLPLVNNKSWSNSLGQYELIKFCLKTKPAKCILFKKDCYINTYLEKHRYKKYSKVPIDFVKQLIFKQLLEKSATAKSFKDRKELCAGRGDKVLDKKGLKILGWTINDAEFDQSILLWHIATDLYATILISMKKTNIVKQGRNCRTKIVKQVGYCRTTCCTF</sequence>
<evidence type="ECO:0000256" key="2">
    <source>
        <dbReference type="SAM" id="Phobius"/>
    </source>
</evidence>
<dbReference type="PANTHER" id="PTHR31325">
    <property type="entry name" value="OS01G0798800 PROTEIN-RELATED"/>
    <property type="match status" value="1"/>
</dbReference>
<dbReference type="Proteomes" id="UP000327085">
    <property type="component" value="Chromosome 3"/>
</dbReference>
<gene>
    <name evidence="4" type="ORF">ALMOND_2B006629</name>
</gene>
<proteinExistence type="predicted"/>
<feature type="transmembrane region" description="Helical" evidence="2">
    <location>
        <begin position="333"/>
        <end position="355"/>
    </location>
</feature>
<dbReference type="InParanoid" id="A0A5E4EYJ0"/>
<dbReference type="OMA" id="CYINTYL"/>
<protein>
    <recommendedName>
        <fullName evidence="3">DUF4220 domain-containing protein</fullName>
    </recommendedName>
</protein>
<dbReference type="AlphaFoldDB" id="A0A5E4EYJ0"/>